<keyword evidence="2" id="KW-0489">Methyltransferase</keyword>
<dbReference type="InterPro" id="IPR027038">
    <property type="entry name" value="RanGap"/>
</dbReference>
<dbReference type="Gene3D" id="3.80.10.10">
    <property type="entry name" value="Ribonuclease Inhibitor"/>
    <property type="match status" value="1"/>
</dbReference>
<evidence type="ECO:0000256" key="4">
    <source>
        <dbReference type="ARBA" id="ARBA00022679"/>
    </source>
</evidence>
<dbReference type="SUPFAM" id="SSF52047">
    <property type="entry name" value="RNI-like"/>
    <property type="match status" value="1"/>
</dbReference>
<evidence type="ECO:0000256" key="1">
    <source>
        <dbReference type="ARBA" id="ARBA00022468"/>
    </source>
</evidence>
<dbReference type="SMART" id="SM00368">
    <property type="entry name" value="LRR_RI"/>
    <property type="match status" value="5"/>
</dbReference>
<dbReference type="Pfam" id="PF13516">
    <property type="entry name" value="LRR_6"/>
    <property type="match status" value="3"/>
</dbReference>
<feature type="compositionally biased region" description="Acidic residues" evidence="6">
    <location>
        <begin position="63"/>
        <end position="75"/>
    </location>
</feature>
<reference evidence="7" key="1">
    <citation type="submission" date="2023-08" db="EMBL/GenBank/DDBJ databases">
        <authorList>
            <person name="Chen Y."/>
            <person name="Shah S."/>
            <person name="Dougan E. K."/>
            <person name="Thang M."/>
            <person name="Chan C."/>
        </authorList>
    </citation>
    <scope>NUCLEOTIDE SEQUENCE</scope>
</reference>
<feature type="region of interest" description="Disordered" evidence="6">
    <location>
        <begin position="204"/>
        <end position="282"/>
    </location>
</feature>
<dbReference type="EMBL" id="CAUJNA010000359">
    <property type="protein sequence ID" value="CAJ1376079.1"/>
    <property type="molecule type" value="Genomic_DNA"/>
</dbReference>
<comment type="caution">
    <text evidence="7">The sequence shown here is derived from an EMBL/GenBank/DDBJ whole genome shotgun (WGS) entry which is preliminary data.</text>
</comment>
<evidence type="ECO:0000256" key="6">
    <source>
        <dbReference type="SAM" id="MobiDB-lite"/>
    </source>
</evidence>
<feature type="region of interest" description="Disordered" evidence="6">
    <location>
        <begin position="38"/>
        <end position="83"/>
    </location>
</feature>
<keyword evidence="3" id="KW-0433">Leucine-rich repeat</keyword>
<dbReference type="GO" id="GO:0031267">
    <property type="term" value="F:small GTPase binding"/>
    <property type="evidence" value="ECO:0007669"/>
    <property type="project" value="TreeGrafter"/>
</dbReference>
<dbReference type="GO" id="GO:0032259">
    <property type="term" value="P:methylation"/>
    <property type="evidence" value="ECO:0007669"/>
    <property type="project" value="UniProtKB-KW"/>
</dbReference>
<organism evidence="7 8">
    <name type="scientific">Effrenium voratum</name>
    <dbReference type="NCBI Taxonomy" id="2562239"/>
    <lineage>
        <taxon>Eukaryota</taxon>
        <taxon>Sar</taxon>
        <taxon>Alveolata</taxon>
        <taxon>Dinophyceae</taxon>
        <taxon>Suessiales</taxon>
        <taxon>Symbiodiniaceae</taxon>
        <taxon>Effrenium</taxon>
    </lineage>
</organism>
<dbReference type="GO" id="GO:0005829">
    <property type="term" value="C:cytosol"/>
    <property type="evidence" value="ECO:0007669"/>
    <property type="project" value="TreeGrafter"/>
</dbReference>
<evidence type="ECO:0000256" key="3">
    <source>
        <dbReference type="ARBA" id="ARBA00022614"/>
    </source>
</evidence>
<dbReference type="SUPFAM" id="SSF53335">
    <property type="entry name" value="S-adenosyl-L-methionine-dependent methyltransferases"/>
    <property type="match status" value="1"/>
</dbReference>
<keyword evidence="4" id="KW-0808">Transferase</keyword>
<name>A0AA36MKR5_9DINO</name>
<keyword evidence="8" id="KW-1185">Reference proteome</keyword>
<dbReference type="InterPro" id="IPR001525">
    <property type="entry name" value="C5_MeTfrase"/>
</dbReference>
<sequence>MKLCKCIGYRSRQVHPEAPPSGTPPGQTLMEEAVSCASGAELQDPGAQADLQMLPSDTPSDEKEGEEEEEEEEEDGRNAHVTSWPPLHAGVALRASPPQQDSDAEDWLAKSREEVEAFGEEEVLSWAEAVLRAKGYKGSRGDSNTAISRTLSVFKINFVIGAALLELTLEKMIAAPYNIPGGPAELLAKKIQLLLKEPQAAVQVSGDNLPQRKNEEAQAAAGKQADGQAPPSGDPPGQSLTEEEAVSCAELQDPGAQAAAQEVSGDNQQDRKKGEESEPQDYDLQNMSGLLAFLRDANIRLVRPQFLRELHQAGRAWPRRQEAETARTASGEPALLSHDELEQKATQGWQAFSILSFSHCWEAKEHPDPLGYQLKMLVEALQAFPAEFTRRTNGNQLDPDWDAAVFIDYVSLHQFQRSEAEEPYFQAAMRGMHTLYCHDETYTLRLEDLTPTEWAPPREAVSLYSARDRCVCSVPLAKLHAPPAHQGGQCPATCDWPLHPNNTPYTERGWCAAEQQWSLSRANSWHSMRLPLGTPEICEAPLTPEAFADAVRAGGLKFTHRGDAEPVLRLQRHVFESKTAVTTRLDFGDLGPDGVRAAADCLPHCRRLTELKLTRSSVGDEGAQVLARGLETCSPLELLWLFENSIGDNGCKALAAALAGHRKLRELQLAATGFGDAGAEALGAALRQMPRLQELRLNQNQIGGKGAQALARGLQGTTALQLLSLWENRIGDTGCQELRADLARKGGTTDDWNYGLNLGLIGSDLDWIDARAIQDRARSAADNLMSKGAYLEYECYDARGRSQGRAVVKIRGWADPEKGLLEADHLAASDGYYQYYGESELSKGKALYHICGGARQGCNVHLHRGDRRELVHLERWRMINPLLMKEVEYLRRIAEVCMREHVVNFAPRVPEPVLPPRGGDIDASGIDKAVAEAAADDADYEGGERRTEEGRLQVVPQPSSRGEGELWRLSQRHPGRLLKSGMKELERYLADRAGEGTSEDGWAQHKVMAYINQVILAVHPMQSIGLRNHRELVTLGTSLDLLMNGRLAELGDLLMQRLKALETSLTDQNWSAARHQELIPPVAASLTTLGERHRTARAELQQVKLKEALQKHKELSWAREKKPAERESAMRKPRHESEESRRPVGQGTVRRVQIDDRPRQIMNEKGNSTELLDVMREWLRGENCGELTTSQSGALLVLMIHRSGTNLGNYLEKSTKPGSVAGEGGPRQRSLMPLPLWTDVQEELKKVLESGEYKRLAGSWAAKKQQKQKAAKAVRRSGLLIWHGLVVILLNHLWTGGGNRGRVHQGSTTLAQQRALERLWEVVKVFCDDASESKDKIPKSPSMGEWGNRLGDVKISYTGEIVDKAHKLTLAQVLPGLPPEGYGASVPLAELCEGELRERLEDPLSNLLPEEELPEIIPKPRTHADQDQWEAIVKVLHARGLVEPVEDPVKVKGLPIENGAFGVVKPGKYLEDERPVLRFIMDFRATNSVSRVLTGDVKSLTGAASLQHIVLPEGKVLRMSADDLVAAFYLFALPRGWSRLMCFGGPVAWKSLGYAREGRVRVGATVLPMGWASAVGVLQHAHRRLALRSPLRGGAGFLGRCEIRRDSVFPNLELGESLWSLYLDDTDLIEIMDKRLGKEMEGKNSEEQLRLRRAYEHWGIPISLEKALVRAKQAEKLGAVIDGDRGLLRAATRRALESLSLGAWMLRQEEVPRKALQVFCGKEVHTMQFRRPTFGIFDYIWKDISDGGPMVRLEEKSVEEILMAGMSQPLRFTDLRAKLHEVVTASDACETGGGMVYGGKLSAQGIKESLCLEGKRDYYPIEAVEPTDKQTILVFDCFAGIGGLSQALKLAGVEVNRLVVIEMDSSCRRLNLTRWPGCEVMLDIQKIKKSDLEKVMRSVPGLTGVITGGGSPCQGLSRLSSNRQHLDDPRSALFYKFGEVLRWVSELAAAMKIWDVQFVENVVGDDEDISEVSGELNRRPIYCCASGLSRVRRPRLYWCNVEMGDHESFGRGHTALYDIIEFNEKREPLEDVIDAGWEWPAGKADPSLCLPTFTRAIPRTKPPAEPAGLRLCDQETVGRWKDDLMKYPPYTYQQQYLMECKGEADKKRVASVTERERLMGYPAGYTLALHKKDPTNTEEEFRQQVAREAAIGNSFHAVKVACLLDLWLWTAGVRTDPKGASKIVEEWHQMMRTTRYNDEGLMEGTEVTHATSLSEKEEEDRLLQIEKPPGLMEWLRMSSRDGERLPDPKLLAARLVHQYLRRAEFRGSDVRLDLQVVYRPDAVARTTVDPRRWVWKVAHSYKWDRREHINVLELRAILHSLEWRARSATFHSCRFLHLSDSQICLAVLAKGRSSSRKLNRILRKIAALCIALNLYPLWAWIASKLNPADEPSRRYEPKDN</sequence>
<dbReference type="GO" id="GO:0008168">
    <property type="term" value="F:methyltransferase activity"/>
    <property type="evidence" value="ECO:0007669"/>
    <property type="project" value="UniProtKB-KW"/>
</dbReference>
<dbReference type="GO" id="GO:0005096">
    <property type="term" value="F:GTPase activator activity"/>
    <property type="evidence" value="ECO:0007669"/>
    <property type="project" value="UniProtKB-KW"/>
</dbReference>
<evidence type="ECO:0008006" key="9">
    <source>
        <dbReference type="Google" id="ProtNLM"/>
    </source>
</evidence>
<keyword evidence="1" id="KW-0343">GTPase activation</keyword>
<dbReference type="PANTHER" id="PTHR24113:SF12">
    <property type="entry name" value="RAN GTPASE-ACTIVATING PROTEIN 1"/>
    <property type="match status" value="1"/>
</dbReference>
<evidence type="ECO:0000313" key="7">
    <source>
        <dbReference type="EMBL" id="CAJ1376079.1"/>
    </source>
</evidence>
<dbReference type="Proteomes" id="UP001178507">
    <property type="component" value="Unassembled WGS sequence"/>
</dbReference>
<dbReference type="InterPro" id="IPR029063">
    <property type="entry name" value="SAM-dependent_MTases_sf"/>
</dbReference>
<dbReference type="PANTHER" id="PTHR24113">
    <property type="entry name" value="RAN GTPASE-ACTIVATING PROTEIN 1"/>
    <property type="match status" value="1"/>
</dbReference>
<accession>A0AA36MKR5</accession>
<evidence type="ECO:0000256" key="5">
    <source>
        <dbReference type="ARBA" id="ARBA00022737"/>
    </source>
</evidence>
<feature type="region of interest" description="Disordered" evidence="6">
    <location>
        <begin position="1112"/>
        <end position="1157"/>
    </location>
</feature>
<gene>
    <name evidence="7" type="ORF">EVOR1521_LOCUS5226</name>
</gene>
<dbReference type="Gene3D" id="3.40.50.150">
    <property type="entry name" value="Vaccinia Virus protein VP39"/>
    <property type="match status" value="1"/>
</dbReference>
<feature type="compositionally biased region" description="Low complexity" evidence="6">
    <location>
        <begin position="217"/>
        <end position="229"/>
    </location>
</feature>
<evidence type="ECO:0000256" key="2">
    <source>
        <dbReference type="ARBA" id="ARBA00022603"/>
    </source>
</evidence>
<dbReference type="InterPro" id="IPR032675">
    <property type="entry name" value="LRR_dom_sf"/>
</dbReference>
<feature type="compositionally biased region" description="Basic and acidic residues" evidence="6">
    <location>
        <begin position="1112"/>
        <end position="1142"/>
    </location>
</feature>
<proteinExistence type="predicted"/>
<dbReference type="GO" id="GO:0006913">
    <property type="term" value="P:nucleocytoplasmic transport"/>
    <property type="evidence" value="ECO:0007669"/>
    <property type="project" value="TreeGrafter"/>
</dbReference>
<keyword evidence="5" id="KW-0677">Repeat</keyword>
<dbReference type="Pfam" id="PF00145">
    <property type="entry name" value="DNA_methylase"/>
    <property type="match status" value="1"/>
</dbReference>
<dbReference type="GO" id="GO:0048471">
    <property type="term" value="C:perinuclear region of cytoplasm"/>
    <property type="evidence" value="ECO:0007669"/>
    <property type="project" value="TreeGrafter"/>
</dbReference>
<protein>
    <recommendedName>
        <fullName evidence="9">DNA (cytosine-5-)-methyltransferase</fullName>
    </recommendedName>
</protein>
<dbReference type="GO" id="GO:0005634">
    <property type="term" value="C:nucleus"/>
    <property type="evidence" value="ECO:0007669"/>
    <property type="project" value="TreeGrafter"/>
</dbReference>
<evidence type="ECO:0000313" key="8">
    <source>
        <dbReference type="Proteomes" id="UP001178507"/>
    </source>
</evidence>
<dbReference type="InterPro" id="IPR001611">
    <property type="entry name" value="Leu-rich_rpt"/>
</dbReference>